<proteinExistence type="predicted"/>
<protein>
    <submittedName>
        <fullName evidence="2">Shematrin-like protein 2</fullName>
    </submittedName>
</protein>
<gene>
    <name evidence="2" type="primary">LOC115889831</name>
</gene>
<dbReference type="AlphaFoldDB" id="A0A6J2YR78"/>
<organism evidence="1 2">
    <name type="scientific">Sitophilus oryzae</name>
    <name type="common">Rice weevil</name>
    <name type="synonym">Curculio oryzae</name>
    <dbReference type="NCBI Taxonomy" id="7048"/>
    <lineage>
        <taxon>Eukaryota</taxon>
        <taxon>Metazoa</taxon>
        <taxon>Ecdysozoa</taxon>
        <taxon>Arthropoda</taxon>
        <taxon>Hexapoda</taxon>
        <taxon>Insecta</taxon>
        <taxon>Pterygota</taxon>
        <taxon>Neoptera</taxon>
        <taxon>Endopterygota</taxon>
        <taxon>Coleoptera</taxon>
        <taxon>Polyphaga</taxon>
        <taxon>Cucujiformia</taxon>
        <taxon>Curculionidae</taxon>
        <taxon>Dryophthorinae</taxon>
        <taxon>Sitophilus</taxon>
    </lineage>
</organism>
<dbReference type="Proteomes" id="UP000504635">
    <property type="component" value="Unplaced"/>
</dbReference>
<evidence type="ECO:0000313" key="1">
    <source>
        <dbReference type="Proteomes" id="UP000504635"/>
    </source>
</evidence>
<accession>A0A6J2YR78</accession>
<keyword evidence="1" id="KW-1185">Reference proteome</keyword>
<dbReference type="RefSeq" id="XP_030765766.1">
    <property type="nucleotide sequence ID" value="XM_030909906.1"/>
</dbReference>
<evidence type="ECO:0000313" key="2">
    <source>
        <dbReference type="RefSeq" id="XP_030765766.1"/>
    </source>
</evidence>
<dbReference type="KEGG" id="soy:115889831"/>
<dbReference type="OrthoDB" id="10589804at2759"/>
<name>A0A6J2YR78_SITOR</name>
<dbReference type="GeneID" id="115889831"/>
<reference evidence="2" key="1">
    <citation type="submission" date="2025-08" db="UniProtKB">
        <authorList>
            <consortium name="RefSeq"/>
        </authorList>
    </citation>
    <scope>IDENTIFICATION</scope>
    <source>
        <tissue evidence="2">Gonads</tissue>
    </source>
</reference>
<sequence length="116" mass="12789">MYQLLFAHLSFKMSIKYFAIFATILMVTSAKPTYLSGYDVPLATSYSNRYDIHHSAIPIVKAYEAPLVTKVVDPVYGYGAQYGAYGYDAYGYGNGYGNGYGSYGNGYGSYGYGHGW</sequence>
<dbReference type="InParanoid" id="A0A6J2YR78"/>